<feature type="transmembrane region" description="Helical" evidence="7">
    <location>
        <begin position="84"/>
        <end position="100"/>
    </location>
</feature>
<dbReference type="Proteomes" id="UP000198916">
    <property type="component" value="Unassembled WGS sequence"/>
</dbReference>
<dbReference type="AlphaFoldDB" id="A0A1H7F9L3"/>
<keyword evidence="5 7" id="KW-1133">Transmembrane helix</keyword>
<dbReference type="RefSeq" id="WP_090602182.1">
    <property type="nucleotide sequence ID" value="NZ_FNZR01000001.1"/>
</dbReference>
<dbReference type="OrthoDB" id="9813193at2"/>
<dbReference type="STRING" id="332977.SAMN05421740_101279"/>
<proteinExistence type="inferred from homology"/>
<dbReference type="EMBL" id="FNZR01000001">
    <property type="protein sequence ID" value="SEK22843.1"/>
    <property type="molecule type" value="Genomic_DNA"/>
</dbReference>
<gene>
    <name evidence="8" type="ORF">SAMN05421740_101279</name>
</gene>
<dbReference type="InterPro" id="IPR032808">
    <property type="entry name" value="DoxX"/>
</dbReference>
<evidence type="ECO:0000256" key="7">
    <source>
        <dbReference type="SAM" id="Phobius"/>
    </source>
</evidence>
<dbReference type="Pfam" id="PF07681">
    <property type="entry name" value="DoxX"/>
    <property type="match status" value="1"/>
</dbReference>
<dbReference type="GO" id="GO:0005886">
    <property type="term" value="C:plasma membrane"/>
    <property type="evidence" value="ECO:0007669"/>
    <property type="project" value="UniProtKB-SubCell"/>
</dbReference>
<sequence length="135" mass="14204">MAALSWLGKYKNTGLLLIRIGLGVMFIMHGYPKLLGGPARWEGIGGAMGEVGITFLPVVWGLLAALAETVGGLFFLLGFLSRPTALILAFTMLIASLRHLGAGDGLMGASHAIEIGIVFFGLAFIGPGKYSVDKR</sequence>
<keyword evidence="6 7" id="KW-0472">Membrane</keyword>
<evidence type="ECO:0000256" key="2">
    <source>
        <dbReference type="ARBA" id="ARBA00006679"/>
    </source>
</evidence>
<evidence type="ECO:0000256" key="1">
    <source>
        <dbReference type="ARBA" id="ARBA00004651"/>
    </source>
</evidence>
<evidence type="ECO:0000313" key="8">
    <source>
        <dbReference type="EMBL" id="SEK22843.1"/>
    </source>
</evidence>
<accession>A0A1H7F9L3</accession>
<feature type="transmembrane region" description="Helical" evidence="7">
    <location>
        <begin position="106"/>
        <end position="125"/>
    </location>
</feature>
<keyword evidence="4 7" id="KW-0812">Transmembrane</keyword>
<reference evidence="9" key="1">
    <citation type="submission" date="2016-10" db="EMBL/GenBank/DDBJ databases">
        <authorList>
            <person name="Varghese N."/>
            <person name="Submissions S."/>
        </authorList>
    </citation>
    <scope>NUCLEOTIDE SEQUENCE [LARGE SCALE GENOMIC DNA]</scope>
    <source>
        <strain evidence="9">Jip14</strain>
    </source>
</reference>
<evidence type="ECO:0000256" key="4">
    <source>
        <dbReference type="ARBA" id="ARBA00022692"/>
    </source>
</evidence>
<evidence type="ECO:0000256" key="5">
    <source>
        <dbReference type="ARBA" id="ARBA00022989"/>
    </source>
</evidence>
<protein>
    <submittedName>
        <fullName evidence="8">Putative oxidoreductase</fullName>
    </submittedName>
</protein>
<feature type="transmembrane region" description="Helical" evidence="7">
    <location>
        <begin position="51"/>
        <end position="77"/>
    </location>
</feature>
<evidence type="ECO:0000256" key="6">
    <source>
        <dbReference type="ARBA" id="ARBA00023136"/>
    </source>
</evidence>
<comment type="subcellular location">
    <subcellularLocation>
        <location evidence="1">Cell membrane</location>
        <topology evidence="1">Multi-pass membrane protein</topology>
    </subcellularLocation>
</comment>
<comment type="similarity">
    <text evidence="2">Belongs to the DoxX family.</text>
</comment>
<dbReference type="PANTHER" id="PTHR33452">
    <property type="entry name" value="OXIDOREDUCTASE CATD-RELATED"/>
    <property type="match status" value="1"/>
</dbReference>
<dbReference type="PANTHER" id="PTHR33452:SF1">
    <property type="entry name" value="INNER MEMBRANE PROTEIN YPHA-RELATED"/>
    <property type="match status" value="1"/>
</dbReference>
<name>A0A1H7F9L3_9SPHI</name>
<keyword evidence="3" id="KW-1003">Cell membrane</keyword>
<feature type="transmembrane region" description="Helical" evidence="7">
    <location>
        <begin position="12"/>
        <end position="31"/>
    </location>
</feature>
<dbReference type="InterPro" id="IPR051907">
    <property type="entry name" value="DoxX-like_oxidoreductase"/>
</dbReference>
<evidence type="ECO:0000256" key="3">
    <source>
        <dbReference type="ARBA" id="ARBA00022475"/>
    </source>
</evidence>
<keyword evidence="9" id="KW-1185">Reference proteome</keyword>
<organism evidence="8 9">
    <name type="scientific">Parapedobacter koreensis</name>
    <dbReference type="NCBI Taxonomy" id="332977"/>
    <lineage>
        <taxon>Bacteria</taxon>
        <taxon>Pseudomonadati</taxon>
        <taxon>Bacteroidota</taxon>
        <taxon>Sphingobacteriia</taxon>
        <taxon>Sphingobacteriales</taxon>
        <taxon>Sphingobacteriaceae</taxon>
        <taxon>Parapedobacter</taxon>
    </lineage>
</organism>
<evidence type="ECO:0000313" key="9">
    <source>
        <dbReference type="Proteomes" id="UP000198916"/>
    </source>
</evidence>